<dbReference type="InterPro" id="IPR011545">
    <property type="entry name" value="DEAD/DEAH_box_helicase_dom"/>
</dbReference>
<dbReference type="SUPFAM" id="SSF52540">
    <property type="entry name" value="P-loop containing nucleoside triphosphate hydrolases"/>
    <property type="match status" value="2"/>
</dbReference>
<accession>A0ABY7EV84</accession>
<evidence type="ECO:0000259" key="8">
    <source>
        <dbReference type="PROSITE" id="PS51192"/>
    </source>
</evidence>
<dbReference type="EMBL" id="CP111019">
    <property type="protein sequence ID" value="WAR12864.1"/>
    <property type="molecule type" value="Genomic_DNA"/>
</dbReference>
<evidence type="ECO:0000256" key="2">
    <source>
        <dbReference type="ARBA" id="ARBA00022741"/>
    </source>
</evidence>
<feature type="region of interest" description="Disordered" evidence="7">
    <location>
        <begin position="19"/>
        <end position="44"/>
    </location>
</feature>
<feature type="compositionally biased region" description="Basic and acidic residues" evidence="7">
    <location>
        <begin position="552"/>
        <end position="562"/>
    </location>
</feature>
<feature type="region of interest" description="Disordered" evidence="7">
    <location>
        <begin position="73"/>
        <end position="141"/>
    </location>
</feature>
<evidence type="ECO:0000313" key="11">
    <source>
        <dbReference type="EMBL" id="WAR12864.1"/>
    </source>
</evidence>
<feature type="domain" description="Helicase ATP-binding" evidence="8">
    <location>
        <begin position="184"/>
        <end position="344"/>
    </location>
</feature>
<dbReference type="PANTHER" id="PTHR47959:SF1">
    <property type="entry name" value="ATP-DEPENDENT RNA HELICASE DBPA"/>
    <property type="match status" value="1"/>
</dbReference>
<dbReference type="InterPro" id="IPR050079">
    <property type="entry name" value="DEAD_box_RNA_helicase"/>
</dbReference>
<evidence type="ECO:0000259" key="10">
    <source>
        <dbReference type="PROSITE" id="PS51195"/>
    </source>
</evidence>
<dbReference type="CDD" id="cd18787">
    <property type="entry name" value="SF2_C_DEAD"/>
    <property type="match status" value="1"/>
</dbReference>
<dbReference type="PROSITE" id="PS51195">
    <property type="entry name" value="Q_MOTIF"/>
    <property type="match status" value="1"/>
</dbReference>
<dbReference type="InterPro" id="IPR014001">
    <property type="entry name" value="Helicase_ATP-bd"/>
</dbReference>
<feature type="compositionally biased region" description="Basic residues" evidence="7">
    <location>
        <begin position="115"/>
        <end position="126"/>
    </location>
</feature>
<keyword evidence="2" id="KW-0547">Nucleotide-binding</keyword>
<evidence type="ECO:0000259" key="9">
    <source>
        <dbReference type="PROSITE" id="PS51194"/>
    </source>
</evidence>
<dbReference type="PANTHER" id="PTHR47959">
    <property type="entry name" value="ATP-DEPENDENT RNA HELICASE RHLE-RELATED"/>
    <property type="match status" value="1"/>
</dbReference>
<evidence type="ECO:0000256" key="3">
    <source>
        <dbReference type="ARBA" id="ARBA00022801"/>
    </source>
</evidence>
<dbReference type="Pfam" id="PF00270">
    <property type="entry name" value="DEAD"/>
    <property type="match status" value="1"/>
</dbReference>
<dbReference type="InterPro" id="IPR027417">
    <property type="entry name" value="P-loop_NTPase"/>
</dbReference>
<evidence type="ECO:0000256" key="6">
    <source>
        <dbReference type="PROSITE-ProRule" id="PRU00552"/>
    </source>
</evidence>
<dbReference type="SMART" id="SM00487">
    <property type="entry name" value="DEXDc"/>
    <property type="match status" value="1"/>
</dbReference>
<reference evidence="11" key="1">
    <citation type="submission" date="2022-11" db="EMBL/GenBank/DDBJ databases">
        <title>Centuries of genome instability and evolution in soft-shell clam transmissible cancer (bioRxiv).</title>
        <authorList>
            <person name="Hart S.F.M."/>
            <person name="Yonemitsu M.A."/>
            <person name="Giersch R.M."/>
            <person name="Beal B.F."/>
            <person name="Arriagada G."/>
            <person name="Davis B.W."/>
            <person name="Ostrander E.A."/>
            <person name="Goff S.P."/>
            <person name="Metzger M.J."/>
        </authorList>
    </citation>
    <scope>NUCLEOTIDE SEQUENCE</scope>
    <source>
        <strain evidence="11">MELC-2E11</strain>
        <tissue evidence="11">Siphon/mantle</tissue>
    </source>
</reference>
<evidence type="ECO:0000256" key="7">
    <source>
        <dbReference type="SAM" id="MobiDB-lite"/>
    </source>
</evidence>
<feature type="domain" description="DEAD-box RNA helicase Q" evidence="10">
    <location>
        <begin position="153"/>
        <end position="181"/>
    </location>
</feature>
<dbReference type="Gene3D" id="3.40.50.300">
    <property type="entry name" value="P-loop containing nucleotide triphosphate hydrolases"/>
    <property type="match status" value="2"/>
</dbReference>
<dbReference type="InterPro" id="IPR001650">
    <property type="entry name" value="Helicase_C-like"/>
</dbReference>
<dbReference type="InterPro" id="IPR014014">
    <property type="entry name" value="RNA_helicase_DEAD_Q_motif"/>
</dbReference>
<gene>
    <name evidence="11" type="ORF">MAR_027044</name>
</gene>
<dbReference type="PROSITE" id="PS51194">
    <property type="entry name" value="HELICASE_CTER"/>
    <property type="match status" value="1"/>
</dbReference>
<keyword evidence="12" id="KW-1185">Reference proteome</keyword>
<keyword evidence="5" id="KW-0067">ATP-binding</keyword>
<dbReference type="SMART" id="SM00490">
    <property type="entry name" value="HELICc"/>
    <property type="match status" value="1"/>
</dbReference>
<evidence type="ECO:0000313" key="12">
    <source>
        <dbReference type="Proteomes" id="UP001164746"/>
    </source>
</evidence>
<name>A0ABY7EV84_MYAAR</name>
<proteinExistence type="predicted"/>
<dbReference type="EC" id="3.6.4.13" evidence="1"/>
<keyword evidence="4" id="KW-0347">Helicase</keyword>
<keyword evidence="3" id="KW-0378">Hydrolase</keyword>
<sequence>MSAYIDLGLIGTISENDEVKVASESSDSEEEVQKEKKKKKKMKTDFNNAFSFADQFAKKADPTFTLDEKIEAARKRRKLQEDSEEETKGDNPDEELEQDVDSSDGEFVADTLRTKEKKKKKKRKRKGEPDSDEEQVGEKIQFSERIDTYDRNSSFSDMNISRPLMKALGLLNFEQPTPIQSATIPIALLGRDICACAVTGSGKTAAFMLPILERLLYKPKETSVTRVLVVVPTRELAVQVHAVAKQLANYTNIQITLAAGGLDLKAQEAALRLGPDIVIATPGRLIDHLHNSPSFNLNSVEILDVGRVFRRADEGGNPTLCPYTTDHAVKDLAAVSLDKPVKVFINENTDTALGLRQEFVRIRANREGDREAIVAALLSRTFPDHCIVFIQTKKQAHRMHLRLDALRRFKESEIDILLATDLAARGLDIDGIKTVINFTMPNTVKHYVHRVGRTARAGKSGRSISLVGEQERKLLKEVVKKAKTPLKTRIVPQDVIAKYRERISALEKDIVEIEQAENEEREMRATENQMNKATRILDENQPDQGKRTWFQSHKERLAEKDASKKKKKNKMKSAFDKELTNTGRTAVRQYRAGPSYKERKELGLGGNKKKSGQQKNMKRKR</sequence>
<evidence type="ECO:0000256" key="4">
    <source>
        <dbReference type="ARBA" id="ARBA00022806"/>
    </source>
</evidence>
<evidence type="ECO:0000256" key="5">
    <source>
        <dbReference type="ARBA" id="ARBA00022840"/>
    </source>
</evidence>
<feature type="short sequence motif" description="Q motif" evidence="6">
    <location>
        <begin position="153"/>
        <end position="181"/>
    </location>
</feature>
<protein>
    <recommendedName>
        <fullName evidence="1">RNA helicase</fullName>
        <ecNumber evidence="1">3.6.4.13</ecNumber>
    </recommendedName>
</protein>
<feature type="compositionally biased region" description="Basic residues" evidence="7">
    <location>
        <begin position="607"/>
        <end position="621"/>
    </location>
</feature>
<feature type="region of interest" description="Disordered" evidence="7">
    <location>
        <begin position="533"/>
        <end position="621"/>
    </location>
</feature>
<feature type="domain" description="Helicase C-terminal" evidence="9">
    <location>
        <begin position="336"/>
        <end position="497"/>
    </location>
</feature>
<dbReference type="PROSITE" id="PS51192">
    <property type="entry name" value="HELICASE_ATP_BIND_1"/>
    <property type="match status" value="1"/>
</dbReference>
<evidence type="ECO:0000256" key="1">
    <source>
        <dbReference type="ARBA" id="ARBA00012552"/>
    </source>
</evidence>
<dbReference type="Proteomes" id="UP001164746">
    <property type="component" value="Chromosome 8"/>
</dbReference>
<dbReference type="Pfam" id="PF00271">
    <property type="entry name" value="Helicase_C"/>
    <property type="match status" value="1"/>
</dbReference>
<organism evidence="11 12">
    <name type="scientific">Mya arenaria</name>
    <name type="common">Soft-shell clam</name>
    <dbReference type="NCBI Taxonomy" id="6604"/>
    <lineage>
        <taxon>Eukaryota</taxon>
        <taxon>Metazoa</taxon>
        <taxon>Spiralia</taxon>
        <taxon>Lophotrochozoa</taxon>
        <taxon>Mollusca</taxon>
        <taxon>Bivalvia</taxon>
        <taxon>Autobranchia</taxon>
        <taxon>Heteroconchia</taxon>
        <taxon>Euheterodonta</taxon>
        <taxon>Imparidentia</taxon>
        <taxon>Neoheterodontei</taxon>
        <taxon>Myida</taxon>
        <taxon>Myoidea</taxon>
        <taxon>Myidae</taxon>
        <taxon>Mya</taxon>
    </lineage>
</organism>
<feature type="compositionally biased region" description="Acidic residues" evidence="7">
    <location>
        <begin position="92"/>
        <end position="104"/>
    </location>
</feature>